<dbReference type="EMBL" id="BCWF01000020">
    <property type="protein sequence ID" value="GAT25809.1"/>
    <property type="molecule type" value="Genomic_DNA"/>
</dbReference>
<dbReference type="AlphaFoldDB" id="A0A146FK15"/>
<gene>
    <name evidence="2" type="ORF">RIB2604_02003880</name>
</gene>
<reference evidence="3" key="2">
    <citation type="submission" date="2016-02" db="EMBL/GenBank/DDBJ databases">
        <title>Genome sequencing of Aspergillus luchuensis NBRC 4314.</title>
        <authorList>
            <person name="Yamada O."/>
        </authorList>
    </citation>
    <scope>NUCLEOTIDE SEQUENCE [LARGE SCALE GENOMIC DNA]</scope>
    <source>
        <strain evidence="3">RIB 2604</strain>
    </source>
</reference>
<dbReference type="Proteomes" id="UP000075230">
    <property type="component" value="Unassembled WGS sequence"/>
</dbReference>
<evidence type="ECO:0000256" key="1">
    <source>
        <dbReference type="SAM" id="MobiDB-lite"/>
    </source>
</evidence>
<organism evidence="2 3">
    <name type="scientific">Aspergillus kawachii</name>
    <name type="common">White koji mold</name>
    <name type="synonym">Aspergillus awamori var. kawachi</name>
    <dbReference type="NCBI Taxonomy" id="1069201"/>
    <lineage>
        <taxon>Eukaryota</taxon>
        <taxon>Fungi</taxon>
        <taxon>Dikarya</taxon>
        <taxon>Ascomycota</taxon>
        <taxon>Pezizomycotina</taxon>
        <taxon>Eurotiomycetes</taxon>
        <taxon>Eurotiomycetidae</taxon>
        <taxon>Eurotiales</taxon>
        <taxon>Aspergillaceae</taxon>
        <taxon>Aspergillus</taxon>
        <taxon>Aspergillus subgen. Circumdati</taxon>
    </lineage>
</organism>
<protein>
    <submittedName>
        <fullName evidence="2">Mob1 family protein</fullName>
    </submittedName>
</protein>
<name>A0A146FK15_ASPKA</name>
<comment type="caution">
    <text evidence="2">The sequence shown here is derived from an EMBL/GenBank/DDBJ whole genome shotgun (WGS) entry which is preliminary data.</text>
</comment>
<reference evidence="2 3" key="1">
    <citation type="journal article" date="2016" name="DNA Res.">
        <title>Genome sequence of Aspergillus luchuensis NBRC 4314.</title>
        <authorList>
            <person name="Yamada O."/>
            <person name="Machida M."/>
            <person name="Hosoyama A."/>
            <person name="Goto M."/>
            <person name="Takahashi T."/>
            <person name="Futagami T."/>
            <person name="Yamagata Y."/>
            <person name="Takeuchi M."/>
            <person name="Kobayashi T."/>
            <person name="Koike H."/>
            <person name="Abe K."/>
            <person name="Asai K."/>
            <person name="Arita M."/>
            <person name="Fujita N."/>
            <person name="Fukuda K."/>
            <person name="Higa K."/>
            <person name="Horikawa H."/>
            <person name="Ishikawa T."/>
            <person name="Jinno K."/>
            <person name="Kato Y."/>
            <person name="Kirimura K."/>
            <person name="Mizutani O."/>
            <person name="Nakasone K."/>
            <person name="Sano M."/>
            <person name="Shiraishi Y."/>
            <person name="Tsukahara M."/>
            <person name="Gomi K."/>
        </authorList>
    </citation>
    <scope>NUCLEOTIDE SEQUENCE [LARGE SCALE GENOMIC DNA]</scope>
    <source>
        <strain evidence="2 3">RIB 2604</strain>
    </source>
</reference>
<feature type="region of interest" description="Disordered" evidence="1">
    <location>
        <begin position="1"/>
        <end position="22"/>
    </location>
</feature>
<accession>A0A146FK15</accession>
<evidence type="ECO:0000313" key="2">
    <source>
        <dbReference type="EMBL" id="GAT25809.1"/>
    </source>
</evidence>
<evidence type="ECO:0000313" key="3">
    <source>
        <dbReference type="Proteomes" id="UP000075230"/>
    </source>
</evidence>
<proteinExistence type="predicted"/>
<sequence>MTQRLRQDPEDGEPFNVRPGPRANAAAVGQALNPLQSLQPVGTISSPRDEHIRVLLCVYTVQLPLTGSICILKIHPEPTLTPYDPMASSSLVSKVRWQFVYPGPQLERQ</sequence>